<proteinExistence type="predicted"/>
<feature type="transmembrane region" description="Helical" evidence="1">
    <location>
        <begin position="12"/>
        <end position="34"/>
    </location>
</feature>
<keyword evidence="1" id="KW-0812">Transmembrane</keyword>
<dbReference type="RefSeq" id="WP_010745498.1">
    <property type="nucleotide sequence ID" value="NZ_BTSP01000009.1"/>
</dbReference>
<dbReference type="AlphaFoldDB" id="A0AAW8SV63"/>
<protein>
    <recommendedName>
        <fullName evidence="4">Integral membrane protein</fullName>
    </recommendedName>
</protein>
<evidence type="ECO:0000256" key="1">
    <source>
        <dbReference type="SAM" id="Phobius"/>
    </source>
</evidence>
<sequence length="281" mass="31773">MKQATRNVPRWILAFIGSLLLFAALTLICIRMTLFNQNFMIKQVRETGYIETIRKDMTESIQDLGRGSNIPPEILADVVPEKTVATNVENYIRSIYQEVPFELQGEDEIKNNILKNVNQYAQEKNIAVDETVQSNLNNLANSATKNYANFIEIPYLLSYGKKVMAFQSALTMILIIVGVAFILVFFGLLLMVKMKHQKVRWGSVTFLGAGLMMVVLPTIIYFSGVIERLGITSEGLYTFVTSYIKAFNLSFIFVGLALTVLALLLVLLSERMRAKKIHNVR</sequence>
<dbReference type="EMBL" id="JARPXM010000005">
    <property type="protein sequence ID" value="MDT2537936.1"/>
    <property type="molecule type" value="Genomic_DNA"/>
</dbReference>
<gene>
    <name evidence="2" type="ORF">P7D78_07355</name>
</gene>
<comment type="caution">
    <text evidence="2">The sequence shown here is derived from an EMBL/GenBank/DDBJ whole genome shotgun (WGS) entry which is preliminary data.</text>
</comment>
<accession>A0AAW8SV63</accession>
<feature type="transmembrane region" description="Helical" evidence="1">
    <location>
        <begin position="246"/>
        <end position="268"/>
    </location>
</feature>
<evidence type="ECO:0000313" key="3">
    <source>
        <dbReference type="Proteomes" id="UP001249240"/>
    </source>
</evidence>
<feature type="transmembrane region" description="Helical" evidence="1">
    <location>
        <begin position="164"/>
        <end position="192"/>
    </location>
</feature>
<name>A0AAW8SV63_9ENTE</name>
<organism evidence="2 3">
    <name type="scientific">Enterococcus raffinosus</name>
    <dbReference type="NCBI Taxonomy" id="71452"/>
    <lineage>
        <taxon>Bacteria</taxon>
        <taxon>Bacillati</taxon>
        <taxon>Bacillota</taxon>
        <taxon>Bacilli</taxon>
        <taxon>Lactobacillales</taxon>
        <taxon>Enterococcaceae</taxon>
        <taxon>Enterococcus</taxon>
    </lineage>
</organism>
<feature type="transmembrane region" description="Helical" evidence="1">
    <location>
        <begin position="204"/>
        <end position="226"/>
    </location>
</feature>
<reference evidence="2" key="1">
    <citation type="submission" date="2023-03" db="EMBL/GenBank/DDBJ databases">
        <authorList>
            <person name="Shen W."/>
            <person name="Cai J."/>
        </authorList>
    </citation>
    <scope>NUCLEOTIDE SEQUENCE</scope>
    <source>
        <strain evidence="2">B646-2</strain>
    </source>
</reference>
<keyword evidence="1" id="KW-0472">Membrane</keyword>
<keyword evidence="1" id="KW-1133">Transmembrane helix</keyword>
<dbReference type="Proteomes" id="UP001249240">
    <property type="component" value="Unassembled WGS sequence"/>
</dbReference>
<dbReference type="GeneID" id="67040918"/>
<evidence type="ECO:0000313" key="2">
    <source>
        <dbReference type="EMBL" id="MDT2537936.1"/>
    </source>
</evidence>
<evidence type="ECO:0008006" key="4">
    <source>
        <dbReference type="Google" id="ProtNLM"/>
    </source>
</evidence>